<dbReference type="InterPro" id="IPR013815">
    <property type="entry name" value="ATP_grasp_subdomain_1"/>
</dbReference>
<dbReference type="GO" id="GO:0004363">
    <property type="term" value="F:glutathione synthase activity"/>
    <property type="evidence" value="ECO:0007669"/>
    <property type="project" value="UniProtKB-UniRule"/>
</dbReference>
<dbReference type="EMBL" id="VOSM01000008">
    <property type="protein sequence ID" value="TXD35612.1"/>
    <property type="molecule type" value="Genomic_DNA"/>
</dbReference>
<dbReference type="PANTHER" id="PTHR21621:SF4">
    <property type="entry name" value="GLUTATHIONE SYNTHETASE"/>
    <property type="match status" value="1"/>
</dbReference>
<dbReference type="UniPathway" id="UPA00142">
    <property type="reaction ID" value="UER00210"/>
</dbReference>
<dbReference type="Proteomes" id="UP000321412">
    <property type="component" value="Unassembled WGS sequence"/>
</dbReference>
<accession>A0A5C6XEQ3</accession>
<keyword evidence="4 10" id="KW-0317">Glutathione biosynthesis</keyword>
<dbReference type="GO" id="GO:0005737">
    <property type="term" value="C:cytoplasm"/>
    <property type="evidence" value="ECO:0007669"/>
    <property type="project" value="TreeGrafter"/>
</dbReference>
<protein>
    <recommendedName>
        <fullName evidence="10">Glutathione synthetase</fullName>
        <ecNumber evidence="10">6.3.2.3</ecNumber>
    </recommendedName>
    <alternativeName>
        <fullName evidence="10">GSH synthetase</fullName>
        <shortName evidence="10">GSH-S</shortName>
        <shortName evidence="10">GSHase</shortName>
    </alternativeName>
    <alternativeName>
        <fullName evidence="10">Glutathione synthase</fullName>
    </alternativeName>
</protein>
<dbReference type="Pfam" id="PF02951">
    <property type="entry name" value="GSH-S_N"/>
    <property type="match status" value="1"/>
</dbReference>
<dbReference type="RefSeq" id="WP_146982353.1">
    <property type="nucleotide sequence ID" value="NZ_VOSM01000008.1"/>
</dbReference>
<name>A0A5C6XEQ3_9DELT</name>
<evidence type="ECO:0000256" key="5">
    <source>
        <dbReference type="ARBA" id="ARBA00022723"/>
    </source>
</evidence>
<dbReference type="HAMAP" id="MF_00162">
    <property type="entry name" value="GSH_S"/>
    <property type="match status" value="1"/>
</dbReference>
<evidence type="ECO:0000313" key="12">
    <source>
        <dbReference type="EMBL" id="TXD35612.1"/>
    </source>
</evidence>
<keyword evidence="3 10" id="KW-0436">Ligase</keyword>
<dbReference type="InterPro" id="IPR004215">
    <property type="entry name" value="GSHS_N"/>
</dbReference>
<evidence type="ECO:0000256" key="8">
    <source>
        <dbReference type="ARBA" id="ARBA00022842"/>
    </source>
</evidence>
<evidence type="ECO:0000256" key="7">
    <source>
        <dbReference type="ARBA" id="ARBA00022840"/>
    </source>
</evidence>
<evidence type="ECO:0000256" key="4">
    <source>
        <dbReference type="ARBA" id="ARBA00022684"/>
    </source>
</evidence>
<dbReference type="NCBIfam" id="NF003573">
    <property type="entry name" value="PRK05246.1"/>
    <property type="match status" value="1"/>
</dbReference>
<dbReference type="InterPro" id="IPR016185">
    <property type="entry name" value="PreATP-grasp_dom_sf"/>
</dbReference>
<dbReference type="SUPFAM" id="SSF52440">
    <property type="entry name" value="PreATP-grasp domain"/>
    <property type="match status" value="1"/>
</dbReference>
<dbReference type="SUPFAM" id="SSF56059">
    <property type="entry name" value="Glutathione synthetase ATP-binding domain-like"/>
    <property type="match status" value="1"/>
</dbReference>
<reference evidence="12 13" key="1">
    <citation type="submission" date="2019-08" db="EMBL/GenBank/DDBJ databases">
        <title>Bradymonadales sp. TMQ4.</title>
        <authorList>
            <person name="Liang Q."/>
        </authorList>
    </citation>
    <scope>NUCLEOTIDE SEQUENCE [LARGE SCALE GENOMIC DNA]</scope>
    <source>
        <strain evidence="12 13">TMQ4</strain>
    </source>
</reference>
<dbReference type="AlphaFoldDB" id="A0A5C6XEQ3"/>
<dbReference type="Gene3D" id="3.30.1490.20">
    <property type="entry name" value="ATP-grasp fold, A domain"/>
    <property type="match status" value="1"/>
</dbReference>
<evidence type="ECO:0000259" key="11">
    <source>
        <dbReference type="PROSITE" id="PS50975"/>
    </source>
</evidence>
<organism evidence="12 13">
    <name type="scientific">Lujinxingia vulgaris</name>
    <dbReference type="NCBI Taxonomy" id="2600176"/>
    <lineage>
        <taxon>Bacteria</taxon>
        <taxon>Deltaproteobacteria</taxon>
        <taxon>Bradymonadales</taxon>
        <taxon>Lujinxingiaceae</taxon>
        <taxon>Lujinxingia</taxon>
    </lineage>
</organism>
<dbReference type="InterPro" id="IPR011761">
    <property type="entry name" value="ATP-grasp"/>
</dbReference>
<dbReference type="Pfam" id="PF02955">
    <property type="entry name" value="GSH-S_ATP"/>
    <property type="match status" value="1"/>
</dbReference>
<comment type="cofactor">
    <cofactor evidence="1">
        <name>Mn(2+)</name>
        <dbReference type="ChEBI" id="CHEBI:29035"/>
    </cofactor>
</comment>
<evidence type="ECO:0000256" key="1">
    <source>
        <dbReference type="ARBA" id="ARBA00001936"/>
    </source>
</evidence>
<keyword evidence="5" id="KW-0479">Metal-binding</keyword>
<dbReference type="OrthoDB" id="9785415at2"/>
<keyword evidence="9" id="KW-0464">Manganese</keyword>
<evidence type="ECO:0000256" key="6">
    <source>
        <dbReference type="ARBA" id="ARBA00022741"/>
    </source>
</evidence>
<evidence type="ECO:0000256" key="3">
    <source>
        <dbReference type="ARBA" id="ARBA00022598"/>
    </source>
</evidence>
<dbReference type="InterPro" id="IPR004218">
    <property type="entry name" value="GSHS_ATP-bd"/>
</dbReference>
<dbReference type="GO" id="GO:0046872">
    <property type="term" value="F:metal ion binding"/>
    <property type="evidence" value="ECO:0007669"/>
    <property type="project" value="UniProtKB-KW"/>
</dbReference>
<evidence type="ECO:0000256" key="9">
    <source>
        <dbReference type="ARBA" id="ARBA00023211"/>
    </source>
</evidence>
<dbReference type="Gene3D" id="3.40.50.20">
    <property type="match status" value="1"/>
</dbReference>
<dbReference type="NCBIfam" id="TIGR01380">
    <property type="entry name" value="glut_syn"/>
    <property type="match status" value="1"/>
</dbReference>
<dbReference type="Gene3D" id="3.30.470.20">
    <property type="entry name" value="ATP-grasp fold, B domain"/>
    <property type="match status" value="1"/>
</dbReference>
<keyword evidence="6 10" id="KW-0547">Nucleotide-binding</keyword>
<dbReference type="InterPro" id="IPR006284">
    <property type="entry name" value="Glut_synth_pro"/>
</dbReference>
<comment type="cofactor">
    <cofactor evidence="2">
        <name>Mg(2+)</name>
        <dbReference type="ChEBI" id="CHEBI:18420"/>
    </cofactor>
</comment>
<comment type="caution">
    <text evidence="12">The sequence shown here is derived from an EMBL/GenBank/DDBJ whole genome shotgun (WGS) entry which is preliminary data.</text>
</comment>
<feature type="domain" description="ATP-grasp" evidence="11">
    <location>
        <begin position="124"/>
        <end position="309"/>
    </location>
</feature>
<gene>
    <name evidence="10 12" type="primary">gshB</name>
    <name evidence="12" type="ORF">FRC98_15505</name>
</gene>
<evidence type="ECO:0000313" key="13">
    <source>
        <dbReference type="Proteomes" id="UP000321412"/>
    </source>
</evidence>
<comment type="pathway">
    <text evidence="10">Sulfur metabolism; glutathione biosynthesis; glutathione from L-cysteine and L-glutamate: step 2/2.</text>
</comment>
<keyword evidence="7 10" id="KW-0067">ATP-binding</keyword>
<dbReference type="GO" id="GO:0005524">
    <property type="term" value="F:ATP binding"/>
    <property type="evidence" value="ECO:0007669"/>
    <property type="project" value="UniProtKB-UniRule"/>
</dbReference>
<comment type="catalytic activity">
    <reaction evidence="10">
        <text>gamma-L-glutamyl-L-cysteine + glycine + ATP = glutathione + ADP + phosphate + H(+)</text>
        <dbReference type="Rhea" id="RHEA:13557"/>
        <dbReference type="ChEBI" id="CHEBI:15378"/>
        <dbReference type="ChEBI" id="CHEBI:30616"/>
        <dbReference type="ChEBI" id="CHEBI:43474"/>
        <dbReference type="ChEBI" id="CHEBI:57305"/>
        <dbReference type="ChEBI" id="CHEBI:57925"/>
        <dbReference type="ChEBI" id="CHEBI:58173"/>
        <dbReference type="ChEBI" id="CHEBI:456216"/>
        <dbReference type="EC" id="6.3.2.3"/>
    </reaction>
</comment>
<dbReference type="PROSITE" id="PS50975">
    <property type="entry name" value="ATP_GRASP"/>
    <property type="match status" value="1"/>
</dbReference>
<evidence type="ECO:0000256" key="10">
    <source>
        <dbReference type="HAMAP-Rule" id="MF_00162"/>
    </source>
</evidence>
<keyword evidence="8" id="KW-0460">Magnesium</keyword>
<dbReference type="PANTHER" id="PTHR21621">
    <property type="entry name" value="RIBOSOMAL PROTEIN S6 MODIFICATION PROTEIN"/>
    <property type="match status" value="1"/>
</dbReference>
<keyword evidence="13" id="KW-1185">Reference proteome</keyword>
<sequence>MKIAYVMDPLSQVNVFADTTFALMLGAQSRGHEVFYVRPESLEARGDEAFATIQPVELRQEPGNAVSFGEARHVSLDEVDAVWMRKDPPFDDTYLYEAMLLELAEERGTLVLNRPRGLRDANEKLYALHFSDHTPKTLVSSHAEAIKKFAEETGGRAVLKPLDGHGGSGIFVIGSEDRNLNAMIEVSTAGGTKRVMVQEYLPAARQGDKRVILLNGEPLGAILRVPLEQEHRSNIHVGGRVEKTTLSAKEREICEAVGPRLKQDGLYFVGLDLIGERLTEVNVTSPTGIQEMSRLDGIDGPDVVMRWIEDRLAT</sequence>
<comment type="similarity">
    <text evidence="10">Belongs to the prokaryotic GSH synthase family.</text>
</comment>
<proteinExistence type="inferred from homology"/>
<dbReference type="EC" id="6.3.2.3" evidence="10"/>
<evidence type="ECO:0000256" key="2">
    <source>
        <dbReference type="ARBA" id="ARBA00001946"/>
    </source>
</evidence>